<dbReference type="Proteomes" id="UP001303285">
    <property type="component" value="Unassembled WGS sequence"/>
</dbReference>
<reference evidence="1 2" key="1">
    <citation type="submission" date="2023-12" db="EMBL/GenBank/DDBJ databases">
        <title>Baltic Sea Cyanobacteria.</title>
        <authorList>
            <person name="Delbaje E."/>
            <person name="Fewer D.P."/>
            <person name="Shishido T.K."/>
        </authorList>
    </citation>
    <scope>NUCLEOTIDE SEQUENCE [LARGE SCALE GENOMIC DNA]</scope>
    <source>
        <strain evidence="1 2">UHCC 0060</strain>
    </source>
</reference>
<proteinExistence type="predicted"/>
<protein>
    <submittedName>
        <fullName evidence="1">Uncharacterized protein</fullName>
    </submittedName>
</protein>
<keyword evidence="2" id="KW-1185">Reference proteome</keyword>
<sequence length="61" mass="7045">MQPCQDRIDKDNPKYTFMPPIVHTPQQIEAGNKIVEILNNPNLTESEQREACWSVLNSQFS</sequence>
<organism evidence="1 2">
    <name type="scientific">Nodularia spumigena UHCC 0060</name>
    <dbReference type="NCBI Taxonomy" id="3110300"/>
    <lineage>
        <taxon>Bacteria</taxon>
        <taxon>Bacillati</taxon>
        <taxon>Cyanobacteriota</taxon>
        <taxon>Cyanophyceae</taxon>
        <taxon>Nostocales</taxon>
        <taxon>Nodulariaceae</taxon>
        <taxon>Nodularia</taxon>
    </lineage>
</organism>
<gene>
    <name evidence="1" type="ORF">VB695_15940</name>
</gene>
<evidence type="ECO:0000313" key="1">
    <source>
        <dbReference type="EMBL" id="MEA5609540.1"/>
    </source>
</evidence>
<name>A0ABU5UVH1_NODSP</name>
<dbReference type="EMBL" id="JAYGHK010000053">
    <property type="protein sequence ID" value="MEA5609540.1"/>
    <property type="molecule type" value="Genomic_DNA"/>
</dbReference>
<accession>A0ABU5UVH1</accession>
<evidence type="ECO:0000313" key="2">
    <source>
        <dbReference type="Proteomes" id="UP001303285"/>
    </source>
</evidence>
<dbReference type="RefSeq" id="WP_323244594.1">
    <property type="nucleotide sequence ID" value="NZ_JAYGHK010000053.1"/>
</dbReference>
<comment type="caution">
    <text evidence="1">The sequence shown here is derived from an EMBL/GenBank/DDBJ whole genome shotgun (WGS) entry which is preliminary data.</text>
</comment>